<feature type="domain" description="FAS1-like dehydratase" evidence="1">
    <location>
        <begin position="75"/>
        <end position="135"/>
    </location>
</feature>
<gene>
    <name evidence="2" type="ORF">H3V53_34575</name>
</gene>
<dbReference type="Pfam" id="PF13452">
    <property type="entry name" value="FAS1_DH_region"/>
    <property type="match status" value="1"/>
</dbReference>
<dbReference type="PANTHER" id="PTHR28152">
    <property type="entry name" value="HYDROXYACYL-THIOESTER DEHYDRATASE TYPE 2, MITOCHONDRIAL"/>
    <property type="match status" value="1"/>
</dbReference>
<dbReference type="InterPro" id="IPR029069">
    <property type="entry name" value="HotDog_dom_sf"/>
</dbReference>
<dbReference type="InterPro" id="IPR039569">
    <property type="entry name" value="FAS1-like_DH_region"/>
</dbReference>
<dbReference type="Gene3D" id="3.10.129.10">
    <property type="entry name" value="Hotdog Thioesterase"/>
    <property type="match status" value="2"/>
</dbReference>
<evidence type="ECO:0000313" key="3">
    <source>
        <dbReference type="Proteomes" id="UP001386437"/>
    </source>
</evidence>
<dbReference type="InterPro" id="IPR052741">
    <property type="entry name" value="Mitochondrial_HTD2"/>
</dbReference>
<dbReference type="EMBL" id="JACFYJ010000095">
    <property type="protein sequence ID" value="MEI6002076.1"/>
    <property type="molecule type" value="Genomic_DNA"/>
</dbReference>
<dbReference type="PANTHER" id="PTHR28152:SF1">
    <property type="entry name" value="HYDROXYACYL-THIOESTER DEHYDRATASE TYPE 2, MITOCHONDRIAL"/>
    <property type="match status" value="1"/>
</dbReference>
<protein>
    <submittedName>
        <fullName evidence="2">MaoC family dehydratase N-terminal domain-containing protein</fullName>
    </submittedName>
</protein>
<evidence type="ECO:0000259" key="1">
    <source>
        <dbReference type="Pfam" id="PF13452"/>
    </source>
</evidence>
<evidence type="ECO:0000313" key="2">
    <source>
        <dbReference type="EMBL" id="MEI6002076.1"/>
    </source>
</evidence>
<sequence>MGKVFEEWIGRQRHAKDTVSIAPLRGLYAALGLPAREWQPGDAAPLLAHWLLFGEFAAQAELGDDGHARRGNFLPPVTLPRRMWAGGRLRFHEPLRVGNALTRTSTLTNVEAKSGSTGELVFVTVRHEVIRDDGMLLLEEEQDIVFREAAHIRQTVLPAGQRARTSPRTQAARVEPCFVVDDAGTTQWERFVEPSATLLFRYSALTFNSHRIHYDREYATQVEGYSGLVVHGPLQATLMLDLLTSSIPGACVESFSFRGRAPLLDSTPFSVRAECRGEGREVLLCTRDDSGSTAMEGVARLGKSLTNRADGVTFSETRSQPVE</sequence>
<accession>A0ABU8J2H2</accession>
<organism evidence="2 3">
    <name type="scientific">Paraburkholderia bengalensis</name>
    <dbReference type="NCBI Taxonomy" id="2747562"/>
    <lineage>
        <taxon>Bacteria</taxon>
        <taxon>Pseudomonadati</taxon>
        <taxon>Pseudomonadota</taxon>
        <taxon>Betaproteobacteria</taxon>
        <taxon>Burkholderiales</taxon>
        <taxon>Burkholderiaceae</taxon>
        <taxon>Paraburkholderia</taxon>
    </lineage>
</organism>
<reference evidence="2 3" key="1">
    <citation type="journal article" date="2022" name="Arch. Microbiol.">
        <title>Paraburkholderia bengalensis sp. nov. isolated from roots of Oryza sativa, IR64.</title>
        <authorList>
            <person name="Nag P."/>
            <person name="Mondal N."/>
            <person name="Sarkar J."/>
            <person name="Das S."/>
        </authorList>
    </citation>
    <scope>NUCLEOTIDE SEQUENCE [LARGE SCALE GENOMIC DNA]</scope>
    <source>
        <strain evidence="2 3">IR64_4_BI</strain>
    </source>
</reference>
<dbReference type="SUPFAM" id="SSF54637">
    <property type="entry name" value="Thioesterase/thiol ester dehydrase-isomerase"/>
    <property type="match status" value="2"/>
</dbReference>
<keyword evidence="3" id="KW-1185">Reference proteome</keyword>
<proteinExistence type="predicted"/>
<dbReference type="RefSeq" id="WP_336601721.1">
    <property type="nucleotide sequence ID" value="NZ_JACFYJ010000095.1"/>
</dbReference>
<comment type="caution">
    <text evidence="2">The sequence shown here is derived from an EMBL/GenBank/DDBJ whole genome shotgun (WGS) entry which is preliminary data.</text>
</comment>
<name>A0ABU8J2H2_9BURK</name>
<dbReference type="Proteomes" id="UP001386437">
    <property type="component" value="Unassembled WGS sequence"/>
</dbReference>